<organism evidence="2 3">
    <name type="scientific">Oryza sativa subsp. japonica</name>
    <name type="common">Rice</name>
    <dbReference type="NCBI Taxonomy" id="39947"/>
    <lineage>
        <taxon>Eukaryota</taxon>
        <taxon>Viridiplantae</taxon>
        <taxon>Streptophyta</taxon>
        <taxon>Embryophyta</taxon>
        <taxon>Tracheophyta</taxon>
        <taxon>Spermatophyta</taxon>
        <taxon>Magnoliopsida</taxon>
        <taxon>Liliopsida</taxon>
        <taxon>Poales</taxon>
        <taxon>Poaceae</taxon>
        <taxon>BOP clade</taxon>
        <taxon>Oryzoideae</taxon>
        <taxon>Oryzeae</taxon>
        <taxon>Oryzinae</taxon>
        <taxon>Oryza</taxon>
        <taxon>Oryza sativa</taxon>
    </lineage>
</organism>
<name>C7J155_ORYSJ</name>
<protein>
    <submittedName>
        <fullName evidence="2">Os04g0685700 protein</fullName>
    </submittedName>
</protein>
<feature type="compositionally biased region" description="Low complexity" evidence="1">
    <location>
        <begin position="115"/>
        <end position="127"/>
    </location>
</feature>
<sequence>ISFTDSRIPPVSIRFDSIRCLCPPPRERLAGIRLLLAGRGSHGRAGFLAAARGGAARRLRRRRPDRRPRHRHRPALPRRPQAAGRRRRQGGARAAADPGRARCADAGEDYPQAPPRDGSGLPGLDPLAGGGGHVRRLGLRGAAPGAAAAARVVPHAHGGGGSVLPAGAGARGPALLVSAAAAAAGDALVVPRVRGGGGDDAGAGVPLVRARRGHRRIPLTGGANRAPGEEIPLAVALAASPAADPRPTPAVVRRDDARLLAVDSIRRKKKCKKKRGEKTGIGEACVWNWCTSAEEEFFFFFFLLWRRKRPSANESRGAGHVGACN</sequence>
<dbReference type="Proteomes" id="UP000000763">
    <property type="component" value="Chromosome 4"/>
</dbReference>
<evidence type="ECO:0000313" key="2">
    <source>
        <dbReference type="EMBL" id="BAH92880.1"/>
    </source>
</evidence>
<evidence type="ECO:0000256" key="1">
    <source>
        <dbReference type="SAM" id="MobiDB-lite"/>
    </source>
</evidence>
<gene>
    <name evidence="2" type="ordered locus">Os04g0685700</name>
</gene>
<evidence type="ECO:0000313" key="3">
    <source>
        <dbReference type="Proteomes" id="UP000000763"/>
    </source>
</evidence>
<feature type="non-terminal residue" evidence="2">
    <location>
        <position position="1"/>
    </location>
</feature>
<feature type="region of interest" description="Disordered" evidence="1">
    <location>
        <begin position="48"/>
        <end position="129"/>
    </location>
</feature>
<dbReference type="KEGG" id="dosa:Os04g0685700"/>
<dbReference type="EMBL" id="AP008210">
    <property type="protein sequence ID" value="BAH92880.1"/>
    <property type="molecule type" value="Genomic_DNA"/>
</dbReference>
<dbReference type="AlphaFoldDB" id="C7J155"/>
<proteinExistence type="predicted"/>
<reference evidence="3" key="2">
    <citation type="journal article" date="2008" name="Nucleic Acids Res.">
        <title>The rice annotation project database (RAP-DB): 2008 update.</title>
        <authorList>
            <consortium name="The rice annotation project (RAP)"/>
        </authorList>
    </citation>
    <scope>GENOME REANNOTATION</scope>
    <source>
        <strain evidence="3">cv. Nipponbare</strain>
    </source>
</reference>
<reference evidence="2 3" key="1">
    <citation type="journal article" date="2005" name="Nature">
        <title>The map-based sequence of the rice genome.</title>
        <authorList>
            <consortium name="International rice genome sequencing project (IRGSP)"/>
            <person name="Matsumoto T."/>
            <person name="Wu J."/>
            <person name="Kanamori H."/>
            <person name="Katayose Y."/>
            <person name="Fujisawa M."/>
            <person name="Namiki N."/>
            <person name="Mizuno H."/>
            <person name="Yamamoto K."/>
            <person name="Antonio B.A."/>
            <person name="Baba T."/>
            <person name="Sakata K."/>
            <person name="Nagamura Y."/>
            <person name="Aoki H."/>
            <person name="Arikawa K."/>
            <person name="Arita K."/>
            <person name="Bito T."/>
            <person name="Chiden Y."/>
            <person name="Fujitsuka N."/>
            <person name="Fukunaka R."/>
            <person name="Hamada M."/>
            <person name="Harada C."/>
            <person name="Hayashi A."/>
            <person name="Hijishita S."/>
            <person name="Honda M."/>
            <person name="Hosokawa S."/>
            <person name="Ichikawa Y."/>
            <person name="Idonuma A."/>
            <person name="Iijima M."/>
            <person name="Ikeda M."/>
            <person name="Ikeno M."/>
            <person name="Ito K."/>
            <person name="Ito S."/>
            <person name="Ito T."/>
            <person name="Ito Y."/>
            <person name="Ito Y."/>
            <person name="Iwabuchi A."/>
            <person name="Kamiya K."/>
            <person name="Karasawa W."/>
            <person name="Kurita K."/>
            <person name="Katagiri S."/>
            <person name="Kikuta A."/>
            <person name="Kobayashi H."/>
            <person name="Kobayashi N."/>
            <person name="Machita K."/>
            <person name="Maehara T."/>
            <person name="Masukawa M."/>
            <person name="Mizubayashi T."/>
            <person name="Mukai Y."/>
            <person name="Nagasaki H."/>
            <person name="Nagata Y."/>
            <person name="Naito S."/>
            <person name="Nakashima M."/>
            <person name="Nakama Y."/>
            <person name="Nakamichi Y."/>
            <person name="Nakamura M."/>
            <person name="Meguro A."/>
            <person name="Negishi M."/>
            <person name="Ohta I."/>
            <person name="Ohta T."/>
            <person name="Okamoto M."/>
            <person name="Ono N."/>
            <person name="Saji S."/>
            <person name="Sakaguchi M."/>
            <person name="Sakai K."/>
            <person name="Shibata M."/>
            <person name="Shimokawa T."/>
            <person name="Song J."/>
            <person name="Takazaki Y."/>
            <person name="Terasawa K."/>
            <person name="Tsugane M."/>
            <person name="Tsuji K."/>
            <person name="Ueda S."/>
            <person name="Waki K."/>
            <person name="Yamagata H."/>
            <person name="Yamamoto M."/>
            <person name="Yamamoto S."/>
            <person name="Yamane H."/>
            <person name="Yoshiki S."/>
            <person name="Yoshihara R."/>
            <person name="Yukawa K."/>
            <person name="Zhong H."/>
            <person name="Yano M."/>
            <person name="Yuan Q."/>
            <person name="Ouyang S."/>
            <person name="Liu J."/>
            <person name="Jones K.M."/>
            <person name="Gansberger K."/>
            <person name="Moffat K."/>
            <person name="Hill J."/>
            <person name="Bera J."/>
            <person name="Fadrosh D."/>
            <person name="Jin S."/>
            <person name="Johri S."/>
            <person name="Kim M."/>
            <person name="Overton L."/>
            <person name="Reardon M."/>
            <person name="Tsitrin T."/>
            <person name="Vuong H."/>
            <person name="Weaver B."/>
            <person name="Ciecko A."/>
            <person name="Tallon L."/>
            <person name="Jackson J."/>
            <person name="Pai G."/>
            <person name="Aken S.V."/>
            <person name="Utterback T."/>
            <person name="Reidmuller S."/>
            <person name="Feldblyum T."/>
            <person name="Hsiao J."/>
            <person name="Zismann V."/>
            <person name="Iobst S."/>
            <person name="de Vazeille A.R."/>
            <person name="Buell C.R."/>
            <person name="Ying K."/>
            <person name="Li Y."/>
            <person name="Lu T."/>
            <person name="Huang Y."/>
            <person name="Zhao Q."/>
            <person name="Feng Q."/>
            <person name="Zhang L."/>
            <person name="Zhu J."/>
            <person name="Weng Q."/>
            <person name="Mu J."/>
            <person name="Lu Y."/>
            <person name="Fan D."/>
            <person name="Liu Y."/>
            <person name="Guan J."/>
            <person name="Zhang Y."/>
            <person name="Yu S."/>
            <person name="Liu X."/>
            <person name="Zhang Y."/>
            <person name="Hong G."/>
            <person name="Han B."/>
            <person name="Choisne N."/>
            <person name="Demange N."/>
            <person name="Orjeda G."/>
            <person name="Samain S."/>
            <person name="Cattolico L."/>
            <person name="Pelletier E."/>
            <person name="Couloux A."/>
            <person name="Segurens B."/>
            <person name="Wincker P."/>
            <person name="D'Hont A."/>
            <person name="Scarpelli C."/>
            <person name="Weissenbach J."/>
            <person name="Salanoubat M."/>
            <person name="Quetier F."/>
            <person name="Yu Y."/>
            <person name="Kim H.R."/>
            <person name="Rambo T."/>
            <person name="Currie J."/>
            <person name="Collura K."/>
            <person name="Luo M."/>
            <person name="Yang T."/>
            <person name="Ammiraju J.S.S."/>
            <person name="Engler F."/>
            <person name="Soderlund C."/>
            <person name="Wing R.A."/>
            <person name="Palmer L.E."/>
            <person name="de la Bastide M."/>
            <person name="Spiegel L."/>
            <person name="Nascimento L."/>
            <person name="Zutavern T."/>
            <person name="O'Shaughnessy A."/>
            <person name="Dike S."/>
            <person name="Dedhia N."/>
            <person name="Preston R."/>
            <person name="Balija V."/>
            <person name="McCombie W.R."/>
            <person name="Chow T."/>
            <person name="Chen H."/>
            <person name="Chung M."/>
            <person name="Chen C."/>
            <person name="Shaw J."/>
            <person name="Wu H."/>
            <person name="Hsiao K."/>
            <person name="Chao Y."/>
            <person name="Chu M."/>
            <person name="Cheng C."/>
            <person name="Hour A."/>
            <person name="Lee P."/>
            <person name="Lin S."/>
            <person name="Lin Y."/>
            <person name="Liou J."/>
            <person name="Liu S."/>
            <person name="Hsing Y."/>
            <person name="Raghuvanshi S."/>
            <person name="Mohanty A."/>
            <person name="Bharti A.K."/>
            <person name="Gaur A."/>
            <person name="Gupta V."/>
            <person name="Kumar D."/>
            <person name="Ravi V."/>
            <person name="Vij S."/>
            <person name="Kapur A."/>
            <person name="Khurana P."/>
            <person name="Khurana P."/>
            <person name="Khurana J.P."/>
            <person name="Tyagi A.K."/>
            <person name="Gaikwad K."/>
            <person name="Singh A."/>
            <person name="Dalal V."/>
            <person name="Srivastava S."/>
            <person name="Dixit A."/>
            <person name="Pal A.K."/>
            <person name="Ghazi I.A."/>
            <person name="Yadav M."/>
            <person name="Pandit A."/>
            <person name="Bhargava A."/>
            <person name="Sureshbabu K."/>
            <person name="Batra K."/>
            <person name="Sharma T.R."/>
            <person name="Mohapatra T."/>
            <person name="Singh N.K."/>
            <person name="Messing J."/>
            <person name="Nelson A.B."/>
            <person name="Fuks G."/>
            <person name="Kavchok S."/>
            <person name="Keizer G."/>
            <person name="Linton E."/>
            <person name="Llaca V."/>
            <person name="Song R."/>
            <person name="Tanyolac B."/>
            <person name="Young S."/>
            <person name="Ho-Il K."/>
            <person name="Hahn J.H."/>
            <person name="Sangsakoo G."/>
            <person name="Vanavichit A."/>
            <person name="de Mattos Luiz.A.T."/>
            <person name="Zimmer P.D."/>
            <person name="Malone G."/>
            <person name="Dellagostin O."/>
            <person name="de Oliveira A.C."/>
            <person name="Bevan M."/>
            <person name="Bancroft I."/>
            <person name="Minx P."/>
            <person name="Cordum H."/>
            <person name="Wilson R."/>
            <person name="Cheng Z."/>
            <person name="Jin W."/>
            <person name="Jiang J."/>
            <person name="Leong S.A."/>
            <person name="Iwama H."/>
            <person name="Gojobori T."/>
            <person name="Itoh T."/>
            <person name="Niimura Y."/>
            <person name="Fujii Y."/>
            <person name="Habara T."/>
            <person name="Sakai H."/>
            <person name="Sato Y."/>
            <person name="Wilson G."/>
            <person name="Kumar K."/>
            <person name="McCouch S."/>
            <person name="Juretic N."/>
            <person name="Hoen D."/>
            <person name="Wright S."/>
            <person name="Bruskiewich R."/>
            <person name="Bureau T."/>
            <person name="Miyao A."/>
            <person name="Hirochika H."/>
            <person name="Nishikawa T."/>
            <person name="Kadowaki K."/>
            <person name="Sugiura M."/>
            <person name="Burr B."/>
            <person name="Sasaki T."/>
        </authorList>
    </citation>
    <scope>NUCLEOTIDE SEQUENCE [LARGE SCALE GENOMIC DNA]</scope>
    <source>
        <strain evidence="3">cv. Nipponbare</strain>
    </source>
</reference>
<accession>C7J155</accession>
<feature type="compositionally biased region" description="Basic residues" evidence="1">
    <location>
        <begin position="55"/>
        <end position="76"/>
    </location>
</feature>